<dbReference type="PaxDb" id="190192-MK0401"/>
<dbReference type="KEGG" id="mka:MK0401"/>
<evidence type="ECO:0000313" key="1">
    <source>
        <dbReference type="EMBL" id="AAM01616.1"/>
    </source>
</evidence>
<dbReference type="PANTHER" id="PTHR38597:SF1">
    <property type="entry name" value="BLL3834 PROTEIN"/>
    <property type="match status" value="1"/>
</dbReference>
<dbReference type="Pfam" id="PF05559">
    <property type="entry name" value="DUF763"/>
    <property type="match status" value="1"/>
</dbReference>
<protein>
    <submittedName>
        <fullName evidence="1">Uncharacterized conserved protein</fullName>
    </submittedName>
</protein>
<dbReference type="EnsemblBacteria" id="AAM01616">
    <property type="protein sequence ID" value="AAM01616"/>
    <property type="gene ID" value="MK0401"/>
</dbReference>
<organism evidence="1 2">
    <name type="scientific">Methanopyrus kandleri (strain AV19 / DSM 6324 / JCM 9639 / NBRC 100938)</name>
    <dbReference type="NCBI Taxonomy" id="190192"/>
    <lineage>
        <taxon>Archaea</taxon>
        <taxon>Methanobacteriati</taxon>
        <taxon>Methanobacteriota</taxon>
        <taxon>Methanomada group</taxon>
        <taxon>Methanopyri</taxon>
        <taxon>Methanopyrales</taxon>
        <taxon>Methanopyraceae</taxon>
        <taxon>Methanopyrus</taxon>
    </lineage>
</organism>
<accession>Q8TYA4</accession>
<keyword evidence="2" id="KW-1185">Reference proteome</keyword>
<dbReference type="InParanoid" id="Q8TYA4"/>
<dbReference type="EMBL" id="AE009439">
    <property type="protein sequence ID" value="AAM01616.1"/>
    <property type="molecule type" value="Genomic_DNA"/>
</dbReference>
<dbReference type="Proteomes" id="UP000001826">
    <property type="component" value="Chromosome"/>
</dbReference>
<name>Q8TYA4_METKA</name>
<gene>
    <name evidence="1" type="ordered locus">MK0401</name>
</gene>
<proteinExistence type="predicted"/>
<reference evidence="1 2" key="1">
    <citation type="journal article" date="2002" name="Proc. Natl. Acad. Sci. U.S.A.">
        <title>The complete genome of hyperthermophile Methanopyrus kandleri AV19 and monophyly of archaeal methanogens.</title>
        <authorList>
            <person name="Slesarev A.I."/>
            <person name="Mezhevaya K.V."/>
            <person name="Makarova K.S."/>
            <person name="Polushin N.N."/>
            <person name="Shcherbinina O.V."/>
            <person name="Shakhova V.V."/>
            <person name="Belova G.I."/>
            <person name="Aravind L."/>
            <person name="Natale D.A."/>
            <person name="Rogozin I.B."/>
            <person name="Tatusov R.L."/>
            <person name="Wolf Y.I."/>
            <person name="Stetter K.O."/>
            <person name="Malykh A.G."/>
            <person name="Koonin E.V."/>
            <person name="Kozyavkin S.A."/>
        </authorList>
    </citation>
    <scope>NUCLEOTIDE SEQUENCE [LARGE SCALE GENOMIC DNA]</scope>
    <source>
        <strain evidence="2">AV19 / DSM 6324 / JCM 9639 / NBRC 100938</strain>
    </source>
</reference>
<dbReference type="InterPro" id="IPR008482">
    <property type="entry name" value="DUF763"/>
</dbReference>
<dbReference type="HOGENOM" id="CLU_061722_0_0_2"/>
<dbReference type="PANTHER" id="PTHR38597">
    <property type="entry name" value="BLL3834 PROTEIN"/>
    <property type="match status" value="1"/>
</dbReference>
<evidence type="ECO:0000313" key="2">
    <source>
        <dbReference type="Proteomes" id="UP000001826"/>
    </source>
</evidence>
<dbReference type="AlphaFoldDB" id="Q8TYA4"/>
<dbReference type="STRING" id="190192.MK0401"/>
<sequence length="357" mass="40121">MGEPAAVPRAAELRLVKCPPPRHFPEMVKLSRALFRLLVEEHGTDGALEKLADPRWFQSLACLLGYERNTSGSTTVVTAALREALDPEEHGIAVAGGKGRLALETPKRVRELADRMNLDPRQLVTASRLTARSDSVCLQDGHDLYHHVIVFDENGRWVVIQQGMDVDRKTARRYHWLDSEVSEFVEGHPVVADETRKVLSLQGDRADKCREAVLDLVGDGPDRVLREWRAVRNSISGPLDEYLGREGGVEVPDGWVPRRLDRDALRRLYEVNPTDFKEFLTVRGVGPSLVRALALIAEVVYGEGPDRRDPAEYTAAFGCKSGDPYPVHRELMRLAAELLERIRSPRLRRFLGRVTES</sequence>
<dbReference type="PATRIC" id="fig|190192.8.peg.428"/>